<dbReference type="OrthoDB" id="8401987at2"/>
<dbReference type="Proteomes" id="UP000241229">
    <property type="component" value="Unassembled WGS sequence"/>
</dbReference>
<reference evidence="1 2" key="1">
    <citation type="submission" date="2018-03" db="EMBL/GenBank/DDBJ databases">
        <title>The draft genome of Mesorhizobium sp. 6GN-30.</title>
        <authorList>
            <person name="Liu L."/>
            <person name="Li L."/>
            <person name="Wang T."/>
            <person name="Zhang X."/>
            <person name="Liang L."/>
        </authorList>
    </citation>
    <scope>NUCLEOTIDE SEQUENCE [LARGE SCALE GENOMIC DNA]</scope>
    <source>
        <strain evidence="1 2">6GN30</strain>
    </source>
</reference>
<dbReference type="EMBL" id="PXYK01000004">
    <property type="protein sequence ID" value="PSJ64517.1"/>
    <property type="molecule type" value="Genomic_DNA"/>
</dbReference>
<accession>A0A2P7SQ03</accession>
<sequence length="121" mass="12715">MITKIDAIAATLRPAIAEAAKQAVSKMAPPLDWAEAGEIADKVTREVSAVVVNQTNQEPWYQSTVTIGAAITLITGGYALGYDFLDGTIPTPAEFAPAAGPVIGALITLYGRWFQKKPLGA</sequence>
<gene>
    <name evidence="1" type="ORF">C7I84_06125</name>
</gene>
<dbReference type="AlphaFoldDB" id="A0A2P7SQ03"/>
<evidence type="ECO:0000313" key="2">
    <source>
        <dbReference type="Proteomes" id="UP000241229"/>
    </source>
</evidence>
<keyword evidence="2" id="KW-1185">Reference proteome</keyword>
<evidence type="ECO:0000313" key="1">
    <source>
        <dbReference type="EMBL" id="PSJ64517.1"/>
    </source>
</evidence>
<protein>
    <recommendedName>
        <fullName evidence="3">Holin</fullName>
    </recommendedName>
</protein>
<organism evidence="1 2">
    <name type="scientific">Kumtagia ephedrae</name>
    <dbReference type="NCBI Taxonomy" id="2116701"/>
    <lineage>
        <taxon>Bacteria</taxon>
        <taxon>Pseudomonadati</taxon>
        <taxon>Pseudomonadota</taxon>
        <taxon>Alphaproteobacteria</taxon>
        <taxon>Hyphomicrobiales</taxon>
        <taxon>Phyllobacteriaceae</taxon>
        <taxon>Kumtagia</taxon>
    </lineage>
</organism>
<comment type="caution">
    <text evidence="1">The sequence shown here is derived from an EMBL/GenBank/DDBJ whole genome shotgun (WGS) entry which is preliminary data.</text>
</comment>
<dbReference type="RefSeq" id="WP_106771264.1">
    <property type="nucleotide sequence ID" value="NZ_PXYK01000004.1"/>
</dbReference>
<name>A0A2P7SQ03_9HYPH</name>
<evidence type="ECO:0008006" key="3">
    <source>
        <dbReference type="Google" id="ProtNLM"/>
    </source>
</evidence>
<proteinExistence type="predicted"/>